<sequence>MSVHTRASLLCSDSCSTIRGGGAHRWWSFDLRRRWSFGGAHSVHMLSLVVWWSSDHSVVWWPFGVGRSVVSGNGG</sequence>
<proteinExistence type="predicted"/>
<dbReference type="Proteomes" id="UP000501690">
    <property type="component" value="Linkage Group LG8"/>
</dbReference>
<organism evidence="1 2">
    <name type="scientific">Vigna unguiculata</name>
    <name type="common">Cowpea</name>
    <dbReference type="NCBI Taxonomy" id="3917"/>
    <lineage>
        <taxon>Eukaryota</taxon>
        <taxon>Viridiplantae</taxon>
        <taxon>Streptophyta</taxon>
        <taxon>Embryophyta</taxon>
        <taxon>Tracheophyta</taxon>
        <taxon>Spermatophyta</taxon>
        <taxon>Magnoliopsida</taxon>
        <taxon>eudicotyledons</taxon>
        <taxon>Gunneridae</taxon>
        <taxon>Pentapetalae</taxon>
        <taxon>rosids</taxon>
        <taxon>fabids</taxon>
        <taxon>Fabales</taxon>
        <taxon>Fabaceae</taxon>
        <taxon>Papilionoideae</taxon>
        <taxon>50 kb inversion clade</taxon>
        <taxon>NPAAA clade</taxon>
        <taxon>indigoferoid/millettioid clade</taxon>
        <taxon>Phaseoleae</taxon>
        <taxon>Vigna</taxon>
    </lineage>
</organism>
<gene>
    <name evidence="1" type="ORF">DEO72_LG8g1722</name>
</gene>
<evidence type="ECO:0000313" key="1">
    <source>
        <dbReference type="EMBL" id="QCE03697.1"/>
    </source>
</evidence>
<dbReference type="EMBL" id="CP039352">
    <property type="protein sequence ID" value="QCE03697.1"/>
    <property type="molecule type" value="Genomic_DNA"/>
</dbReference>
<accession>A0A4D6MUX2</accession>
<keyword evidence="2" id="KW-1185">Reference proteome</keyword>
<name>A0A4D6MUX2_VIGUN</name>
<protein>
    <submittedName>
        <fullName evidence="1">Uncharacterized protein</fullName>
    </submittedName>
</protein>
<reference evidence="1 2" key="1">
    <citation type="submission" date="2019-04" db="EMBL/GenBank/DDBJ databases">
        <title>An improved genome assembly and genetic linkage map for asparagus bean, Vigna unguiculata ssp. sesquipedialis.</title>
        <authorList>
            <person name="Xia Q."/>
            <person name="Zhang R."/>
            <person name="Dong Y."/>
        </authorList>
    </citation>
    <scope>NUCLEOTIDE SEQUENCE [LARGE SCALE GENOMIC DNA]</scope>
    <source>
        <tissue evidence="1">Leaf</tissue>
    </source>
</reference>
<dbReference type="AlphaFoldDB" id="A0A4D6MUX2"/>
<evidence type="ECO:0000313" key="2">
    <source>
        <dbReference type="Proteomes" id="UP000501690"/>
    </source>
</evidence>